<dbReference type="InterPro" id="IPR018038">
    <property type="entry name" value="Ribosomal_uL30_CS"/>
</dbReference>
<name>A0A0F9K1B1_9ZZZZ</name>
<reference evidence="5" key="1">
    <citation type="journal article" date="2015" name="Nature">
        <title>Complex archaea that bridge the gap between prokaryotes and eukaryotes.</title>
        <authorList>
            <person name="Spang A."/>
            <person name="Saw J.H."/>
            <person name="Jorgensen S.L."/>
            <person name="Zaremba-Niedzwiedzka K."/>
            <person name="Martijn J."/>
            <person name="Lind A.E."/>
            <person name="van Eijk R."/>
            <person name="Schleper C."/>
            <person name="Guy L."/>
            <person name="Ettema T.J."/>
        </authorList>
    </citation>
    <scope>NUCLEOTIDE SEQUENCE</scope>
</reference>
<evidence type="ECO:0000259" key="4">
    <source>
        <dbReference type="Pfam" id="PF00327"/>
    </source>
</evidence>
<dbReference type="Gene3D" id="3.30.1390.20">
    <property type="entry name" value="Ribosomal protein L30, ferredoxin-like fold domain"/>
    <property type="match status" value="1"/>
</dbReference>
<dbReference type="AlphaFoldDB" id="A0A0F9K1B1"/>
<dbReference type="SUPFAM" id="SSF55129">
    <property type="entry name" value="Ribosomal protein L30p/L7e"/>
    <property type="match status" value="1"/>
</dbReference>
<dbReference type="HAMAP" id="MF_01371_B">
    <property type="entry name" value="Ribosomal_uL30_B"/>
    <property type="match status" value="1"/>
</dbReference>
<dbReference type="InterPro" id="IPR016082">
    <property type="entry name" value="Ribosomal_uL30_ferredoxin-like"/>
</dbReference>
<keyword evidence="3" id="KW-0687">Ribonucleoprotein</keyword>
<dbReference type="InterPro" id="IPR036919">
    <property type="entry name" value="Ribo_uL30_ferredoxin-like_sf"/>
</dbReference>
<dbReference type="PROSITE" id="PS00634">
    <property type="entry name" value="RIBOSOMAL_L30"/>
    <property type="match status" value="1"/>
</dbReference>
<dbReference type="CDD" id="cd01658">
    <property type="entry name" value="Ribosomal_L30"/>
    <property type="match status" value="1"/>
</dbReference>
<keyword evidence="2" id="KW-0689">Ribosomal protein</keyword>
<gene>
    <name evidence="5" type="ORF">LCGC14_1758740</name>
</gene>
<comment type="caution">
    <text evidence="5">The sequence shown here is derived from an EMBL/GenBank/DDBJ whole genome shotgun (WGS) entry which is preliminary data.</text>
</comment>
<proteinExistence type="inferred from homology"/>
<evidence type="ECO:0000256" key="3">
    <source>
        <dbReference type="ARBA" id="ARBA00023274"/>
    </source>
</evidence>
<dbReference type="NCBIfam" id="TIGR01308">
    <property type="entry name" value="rpmD_bact"/>
    <property type="match status" value="1"/>
</dbReference>
<dbReference type="PIRSF" id="PIRSF002211">
    <property type="entry name" value="Ribosomal_L30_bac-type"/>
    <property type="match status" value="1"/>
</dbReference>
<dbReference type="Pfam" id="PF00327">
    <property type="entry name" value="Ribosomal_L30"/>
    <property type="match status" value="1"/>
</dbReference>
<organism evidence="5">
    <name type="scientific">marine sediment metagenome</name>
    <dbReference type="NCBI Taxonomy" id="412755"/>
    <lineage>
        <taxon>unclassified sequences</taxon>
        <taxon>metagenomes</taxon>
        <taxon>ecological metagenomes</taxon>
    </lineage>
</organism>
<dbReference type="InterPro" id="IPR005996">
    <property type="entry name" value="Ribosomal_uL30_bac-type"/>
</dbReference>
<dbReference type="PANTHER" id="PTHR15892:SF2">
    <property type="entry name" value="LARGE RIBOSOMAL SUBUNIT PROTEIN UL30M"/>
    <property type="match status" value="1"/>
</dbReference>
<evidence type="ECO:0000256" key="2">
    <source>
        <dbReference type="ARBA" id="ARBA00022980"/>
    </source>
</evidence>
<dbReference type="GO" id="GO:0022625">
    <property type="term" value="C:cytosolic large ribosomal subunit"/>
    <property type="evidence" value="ECO:0007669"/>
    <property type="project" value="TreeGrafter"/>
</dbReference>
<dbReference type="PANTHER" id="PTHR15892">
    <property type="entry name" value="MITOCHONDRIAL RIBOSOMAL PROTEIN L30"/>
    <property type="match status" value="1"/>
</dbReference>
<dbReference type="EMBL" id="LAZR01016331">
    <property type="protein sequence ID" value="KKM04978.1"/>
    <property type="molecule type" value="Genomic_DNA"/>
</dbReference>
<accession>A0A0F9K1B1</accession>
<evidence type="ECO:0000313" key="5">
    <source>
        <dbReference type="EMBL" id="KKM04978.1"/>
    </source>
</evidence>
<evidence type="ECO:0000256" key="1">
    <source>
        <dbReference type="ARBA" id="ARBA00007594"/>
    </source>
</evidence>
<sequence length="62" mass="7041">MAKLRISWYKSAIGYKADQKRTIQALGLRRLGHTVEHTDTPAIRGMIVKVRHLVKVAKVSQD</sequence>
<dbReference type="GO" id="GO:0006412">
    <property type="term" value="P:translation"/>
    <property type="evidence" value="ECO:0007669"/>
    <property type="project" value="InterPro"/>
</dbReference>
<dbReference type="GO" id="GO:0003735">
    <property type="term" value="F:structural constituent of ribosome"/>
    <property type="evidence" value="ECO:0007669"/>
    <property type="project" value="InterPro"/>
</dbReference>
<protein>
    <recommendedName>
        <fullName evidence="4">Large ribosomal subunit protein uL30-like ferredoxin-like fold domain-containing protein</fullName>
    </recommendedName>
</protein>
<dbReference type="FunFam" id="3.30.1390.20:FF:000001">
    <property type="entry name" value="50S ribosomal protein L30"/>
    <property type="match status" value="1"/>
</dbReference>
<feature type="domain" description="Large ribosomal subunit protein uL30-like ferredoxin-like fold" evidence="4">
    <location>
        <begin position="5"/>
        <end position="54"/>
    </location>
</feature>
<comment type="similarity">
    <text evidence="1">Belongs to the universal ribosomal protein uL30 family.</text>
</comment>